<dbReference type="Gene3D" id="3.40.50.300">
    <property type="entry name" value="P-loop containing nucleotide triphosphate hydrolases"/>
    <property type="match status" value="1"/>
</dbReference>
<evidence type="ECO:0000256" key="4">
    <source>
        <dbReference type="ARBA" id="ARBA00022840"/>
    </source>
</evidence>
<dbReference type="OrthoDB" id="3176171at2759"/>
<keyword evidence="3 6" id="KW-0547">Nucleotide-binding</keyword>
<evidence type="ECO:0000256" key="1">
    <source>
        <dbReference type="ARBA" id="ARBA00004245"/>
    </source>
</evidence>
<dbReference type="Proteomes" id="UP000092124">
    <property type="component" value="Unassembled WGS sequence"/>
</dbReference>
<name>A0A1A6GJ48_NEOLE</name>
<sequence length="228" mass="25834">MDWKDVLSGGEKQRMGMARMFYHKPKYALLDECTSAVSIDVEGKIFQAAIASIKVFLPYFVYDITKFQVLLRDYCSPLKQTLLETPAKMNTTIRKEISLRKIRPQLAKEKIEGCHICTSVTPGEPQVFLGKDKAFTFDYVFDIDSQQEQIYTQCIEKLIEGCFEGYNATVFAYGQTGAGKTYTMGTGFDVNIMEEEQGIISRAVKHLFKSIEEKKTTAIKNGVPPPEF</sequence>
<dbReference type="EMBL" id="LZPO01087332">
    <property type="protein sequence ID" value="OBS66293.1"/>
    <property type="molecule type" value="Genomic_DNA"/>
</dbReference>
<dbReference type="STRING" id="56216.A0A1A6GJ48"/>
<keyword evidence="4 6" id="KW-0067">ATP-binding</keyword>
<comment type="similarity">
    <text evidence="6">Belongs to the TRAFAC class myosin-kinesin ATPase superfamily. Kinesin family.</text>
</comment>
<evidence type="ECO:0000256" key="5">
    <source>
        <dbReference type="ARBA" id="ARBA00023212"/>
    </source>
</evidence>
<dbReference type="GO" id="GO:0005875">
    <property type="term" value="C:microtubule associated complex"/>
    <property type="evidence" value="ECO:0007669"/>
    <property type="project" value="TreeGrafter"/>
</dbReference>
<keyword evidence="6" id="KW-0505">Motor protein</keyword>
<dbReference type="InterPro" id="IPR027417">
    <property type="entry name" value="P-loop_NTPase"/>
</dbReference>
<dbReference type="GO" id="GO:0016887">
    <property type="term" value="F:ATP hydrolysis activity"/>
    <property type="evidence" value="ECO:0007669"/>
    <property type="project" value="InterPro"/>
</dbReference>
<dbReference type="PANTHER" id="PTHR47969">
    <property type="entry name" value="CHROMOSOME-ASSOCIATED KINESIN KIF4A-RELATED"/>
    <property type="match status" value="1"/>
</dbReference>
<dbReference type="GO" id="GO:0051231">
    <property type="term" value="P:spindle elongation"/>
    <property type="evidence" value="ECO:0007669"/>
    <property type="project" value="TreeGrafter"/>
</dbReference>
<dbReference type="InterPro" id="IPR036961">
    <property type="entry name" value="Kinesin_motor_dom_sf"/>
</dbReference>
<evidence type="ECO:0000256" key="3">
    <source>
        <dbReference type="ARBA" id="ARBA00022741"/>
    </source>
</evidence>
<gene>
    <name evidence="8" type="ORF">A6R68_05165</name>
</gene>
<keyword evidence="9" id="KW-1185">Reference proteome</keyword>
<accession>A0A1A6GJ48</accession>
<dbReference type="Pfam" id="PF00225">
    <property type="entry name" value="Kinesin"/>
    <property type="match status" value="1"/>
</dbReference>
<dbReference type="PANTHER" id="PTHR47969:SF31">
    <property type="entry name" value="KINESIN FAMILY MEMBER 21A"/>
    <property type="match status" value="1"/>
</dbReference>
<keyword evidence="5" id="KW-0206">Cytoskeleton</keyword>
<comment type="caution">
    <text evidence="8">The sequence shown here is derived from an EMBL/GenBank/DDBJ whole genome shotgun (WGS) entry which is preliminary data.</text>
</comment>
<dbReference type="PROSITE" id="PS50067">
    <property type="entry name" value="KINESIN_MOTOR_2"/>
    <property type="match status" value="1"/>
</dbReference>
<dbReference type="SUPFAM" id="SSF52540">
    <property type="entry name" value="P-loop containing nucleoside triphosphate hydrolases"/>
    <property type="match status" value="2"/>
</dbReference>
<dbReference type="GO" id="GO:0003777">
    <property type="term" value="F:microtubule motor activity"/>
    <property type="evidence" value="ECO:0007669"/>
    <property type="project" value="InterPro"/>
</dbReference>
<dbReference type="AlphaFoldDB" id="A0A1A6GJ48"/>
<feature type="binding site" evidence="6">
    <location>
        <begin position="174"/>
        <end position="181"/>
    </location>
    <ligand>
        <name>ATP</name>
        <dbReference type="ChEBI" id="CHEBI:30616"/>
    </ligand>
</feature>
<feature type="domain" description="Kinesin motor" evidence="7">
    <location>
        <begin position="92"/>
        <end position="228"/>
    </location>
</feature>
<proteinExistence type="inferred from homology"/>
<dbReference type="GO" id="GO:0008017">
    <property type="term" value="F:microtubule binding"/>
    <property type="evidence" value="ECO:0007669"/>
    <property type="project" value="InterPro"/>
</dbReference>
<keyword evidence="2" id="KW-0963">Cytoplasm</keyword>
<organism evidence="8 9">
    <name type="scientific">Neotoma lepida</name>
    <name type="common">Desert woodrat</name>
    <dbReference type="NCBI Taxonomy" id="56216"/>
    <lineage>
        <taxon>Eukaryota</taxon>
        <taxon>Metazoa</taxon>
        <taxon>Chordata</taxon>
        <taxon>Craniata</taxon>
        <taxon>Vertebrata</taxon>
        <taxon>Euteleostomi</taxon>
        <taxon>Mammalia</taxon>
        <taxon>Eutheria</taxon>
        <taxon>Euarchontoglires</taxon>
        <taxon>Glires</taxon>
        <taxon>Rodentia</taxon>
        <taxon>Myomorpha</taxon>
        <taxon>Muroidea</taxon>
        <taxon>Cricetidae</taxon>
        <taxon>Neotominae</taxon>
        <taxon>Neotoma</taxon>
    </lineage>
</organism>
<evidence type="ECO:0000313" key="9">
    <source>
        <dbReference type="Proteomes" id="UP000092124"/>
    </source>
</evidence>
<dbReference type="SMART" id="SM00129">
    <property type="entry name" value="KISc"/>
    <property type="match status" value="1"/>
</dbReference>
<reference evidence="8 9" key="1">
    <citation type="submission" date="2016-06" db="EMBL/GenBank/DDBJ databases">
        <title>The Draft Genome Sequence and Annotation of the Desert Woodrat Neotoma lepida.</title>
        <authorList>
            <person name="Campbell M."/>
            <person name="Oakeson K.F."/>
            <person name="Yandell M."/>
            <person name="Halpert J.R."/>
            <person name="Dearing D."/>
        </authorList>
    </citation>
    <scope>NUCLEOTIDE SEQUENCE [LARGE SCALE GENOMIC DNA]</scope>
    <source>
        <strain evidence="8">417</strain>
        <tissue evidence="8">Liver</tissue>
    </source>
</reference>
<dbReference type="GO" id="GO:0007018">
    <property type="term" value="P:microtubule-based movement"/>
    <property type="evidence" value="ECO:0007669"/>
    <property type="project" value="InterPro"/>
</dbReference>
<dbReference type="InterPro" id="IPR001752">
    <property type="entry name" value="Kinesin_motor_dom"/>
</dbReference>
<dbReference type="GO" id="GO:0007052">
    <property type="term" value="P:mitotic spindle organization"/>
    <property type="evidence" value="ECO:0007669"/>
    <property type="project" value="TreeGrafter"/>
</dbReference>
<dbReference type="Gene3D" id="3.40.850.10">
    <property type="entry name" value="Kinesin motor domain"/>
    <property type="match status" value="1"/>
</dbReference>
<dbReference type="InterPro" id="IPR027640">
    <property type="entry name" value="Kinesin-like_fam"/>
</dbReference>
<evidence type="ECO:0000256" key="2">
    <source>
        <dbReference type="ARBA" id="ARBA00022490"/>
    </source>
</evidence>
<dbReference type="FunFam" id="3.40.850.10:FF:000337">
    <property type="entry name" value="Kinesin-like protein"/>
    <property type="match status" value="1"/>
</dbReference>
<dbReference type="GO" id="GO:0005524">
    <property type="term" value="F:ATP binding"/>
    <property type="evidence" value="ECO:0007669"/>
    <property type="project" value="UniProtKB-UniRule"/>
</dbReference>
<dbReference type="Pfam" id="PF00005">
    <property type="entry name" value="ABC_tran"/>
    <property type="match status" value="1"/>
</dbReference>
<evidence type="ECO:0000256" key="6">
    <source>
        <dbReference type="PROSITE-ProRule" id="PRU00283"/>
    </source>
</evidence>
<dbReference type="InterPro" id="IPR003439">
    <property type="entry name" value="ABC_transporter-like_ATP-bd"/>
</dbReference>
<feature type="non-terminal residue" evidence="8">
    <location>
        <position position="228"/>
    </location>
</feature>
<evidence type="ECO:0000259" key="7">
    <source>
        <dbReference type="PROSITE" id="PS50067"/>
    </source>
</evidence>
<protein>
    <recommendedName>
        <fullName evidence="7">Kinesin motor domain-containing protein</fullName>
    </recommendedName>
</protein>
<comment type="subcellular location">
    <subcellularLocation>
        <location evidence="1">Cytoplasm</location>
        <location evidence="1">Cytoskeleton</location>
    </subcellularLocation>
</comment>
<evidence type="ECO:0000313" key="8">
    <source>
        <dbReference type="EMBL" id="OBS66293.1"/>
    </source>
</evidence>